<evidence type="ECO:0000313" key="7">
    <source>
        <dbReference type="EnsemblMetazoa" id="AALB001939-PA"/>
    </source>
</evidence>
<keyword evidence="2 6" id="KW-1003">Cell membrane</keyword>
<dbReference type="GO" id="GO:0050909">
    <property type="term" value="P:sensory perception of taste"/>
    <property type="evidence" value="ECO:0007669"/>
    <property type="project" value="InterPro"/>
</dbReference>
<evidence type="ECO:0000256" key="4">
    <source>
        <dbReference type="ARBA" id="ARBA00022989"/>
    </source>
</evidence>
<keyword evidence="8" id="KW-1185">Reference proteome</keyword>
<dbReference type="Proteomes" id="UP000069272">
    <property type="component" value="Chromosome 2L"/>
</dbReference>
<sequence>MSIRVLSGIVVLFQIVGFYSFSLRFLHTRQAGMSIGEHSWSVGAWWLLQLCCSVVSVIMARVRYHLLFEGLMATEAMNNYLKYAIGVVTVFVTLADSWCHYDAHRSIWMRYEALTNPTGAYLGLMNRSSTARLARHFGVKFLVVTVTCLSVEYQVYRFIAADTQWHWFWLYNLYPSTISRMRHMFHLLHISLLTCNLRELDRQIRESTLPSIKRQLEDSRTLFTELALINEHINDIFGWSQAFNIASSFVQMAFDLYWAYEMMVHNENQIEVQMLCFVPTPLIIGILLHAAKCYRLAVNAIEKTLLDIPFQRDPTLDRVTFFFLKQLQQSDMRLTARNIFDFDYTLFSKFAVGIATYVVIFIEITN</sequence>
<organism evidence="7 8">
    <name type="scientific">Anopheles albimanus</name>
    <name type="common">New world malaria mosquito</name>
    <dbReference type="NCBI Taxonomy" id="7167"/>
    <lineage>
        <taxon>Eukaryota</taxon>
        <taxon>Metazoa</taxon>
        <taxon>Ecdysozoa</taxon>
        <taxon>Arthropoda</taxon>
        <taxon>Hexapoda</taxon>
        <taxon>Insecta</taxon>
        <taxon>Pterygota</taxon>
        <taxon>Neoptera</taxon>
        <taxon>Endopterygota</taxon>
        <taxon>Diptera</taxon>
        <taxon>Nematocera</taxon>
        <taxon>Culicoidea</taxon>
        <taxon>Culicidae</taxon>
        <taxon>Anophelinae</taxon>
        <taxon>Anopheles</taxon>
    </lineage>
</organism>
<comment type="function">
    <text evidence="6">Gustatory receptor which mediates acceptance or avoidance behavior, depending on its substrates.</text>
</comment>
<comment type="subcellular location">
    <subcellularLocation>
        <location evidence="1 6">Cell membrane</location>
        <topology evidence="1 6">Multi-pass membrane protein</topology>
    </subcellularLocation>
</comment>
<dbReference type="EnsemblMetazoa" id="AALB001939-RA">
    <property type="protein sequence ID" value="AALB001939-PA"/>
    <property type="gene ID" value="AALB001939"/>
</dbReference>
<keyword evidence="5 6" id="KW-0472">Membrane</keyword>
<evidence type="ECO:0000256" key="6">
    <source>
        <dbReference type="RuleBase" id="RU363108"/>
    </source>
</evidence>
<keyword evidence="6" id="KW-0675">Receptor</keyword>
<dbReference type="Pfam" id="PF08395">
    <property type="entry name" value="7tm_7"/>
    <property type="match status" value="1"/>
</dbReference>
<evidence type="ECO:0000256" key="1">
    <source>
        <dbReference type="ARBA" id="ARBA00004651"/>
    </source>
</evidence>
<comment type="similarity">
    <text evidence="6">Belongs to the insect chemoreceptor superfamily. Gustatory receptor (GR) family.</text>
</comment>
<comment type="caution">
    <text evidence="6">Lacks conserved residue(s) required for the propagation of feature annotation.</text>
</comment>
<evidence type="ECO:0000256" key="3">
    <source>
        <dbReference type="ARBA" id="ARBA00022692"/>
    </source>
</evidence>
<protein>
    <recommendedName>
        <fullName evidence="6">Gustatory receptor</fullName>
    </recommendedName>
</protein>
<dbReference type="AlphaFoldDB" id="A0A182F638"/>
<dbReference type="GO" id="GO:0007165">
    <property type="term" value="P:signal transduction"/>
    <property type="evidence" value="ECO:0007669"/>
    <property type="project" value="UniProtKB-KW"/>
</dbReference>
<evidence type="ECO:0000256" key="2">
    <source>
        <dbReference type="ARBA" id="ARBA00022475"/>
    </source>
</evidence>
<keyword evidence="6" id="KW-0807">Transducer</keyword>
<dbReference type="VEuPathDB" id="VectorBase:AALB001939"/>
<feature type="transmembrane region" description="Helical" evidence="6">
    <location>
        <begin position="6"/>
        <end position="26"/>
    </location>
</feature>
<dbReference type="VEuPathDB" id="VectorBase:AALB20_035021"/>
<feature type="transmembrane region" description="Helical" evidence="6">
    <location>
        <begin position="38"/>
        <end position="60"/>
    </location>
</feature>
<reference evidence="7" key="2">
    <citation type="submission" date="2022-08" db="UniProtKB">
        <authorList>
            <consortium name="EnsemblMetazoa"/>
        </authorList>
    </citation>
    <scope>IDENTIFICATION</scope>
    <source>
        <strain evidence="7">STECLA/ALBI9_A</strain>
    </source>
</reference>
<feature type="transmembrane region" description="Helical" evidence="6">
    <location>
        <begin position="342"/>
        <end position="362"/>
    </location>
</feature>
<feature type="transmembrane region" description="Helical" evidence="6">
    <location>
        <begin position="272"/>
        <end position="291"/>
    </location>
</feature>
<evidence type="ECO:0000256" key="5">
    <source>
        <dbReference type="ARBA" id="ARBA00023136"/>
    </source>
</evidence>
<evidence type="ECO:0000313" key="8">
    <source>
        <dbReference type="Proteomes" id="UP000069272"/>
    </source>
</evidence>
<keyword evidence="3 6" id="KW-0812">Transmembrane</keyword>
<dbReference type="GO" id="GO:0005886">
    <property type="term" value="C:plasma membrane"/>
    <property type="evidence" value="ECO:0007669"/>
    <property type="project" value="UniProtKB-SubCell"/>
</dbReference>
<name>A0A182F638_ANOAL</name>
<accession>A0A182F638</accession>
<reference evidence="7 8" key="1">
    <citation type="journal article" date="2017" name="G3 (Bethesda)">
        <title>The Physical Genome Mapping of Anopheles albimanus Corrected Scaffold Misassemblies and Identified Interarm Rearrangements in Genus Anopheles.</title>
        <authorList>
            <person name="Artemov G.N."/>
            <person name="Peery A.N."/>
            <person name="Jiang X."/>
            <person name="Tu Z."/>
            <person name="Stegniy V.N."/>
            <person name="Sharakhova M.V."/>
            <person name="Sharakhov I.V."/>
        </authorList>
    </citation>
    <scope>NUCLEOTIDE SEQUENCE [LARGE SCALE GENOMIC DNA]</scope>
    <source>
        <strain evidence="7 8">ALBI9_A</strain>
    </source>
</reference>
<dbReference type="InterPro" id="IPR013604">
    <property type="entry name" value="7TM_chemorcpt"/>
</dbReference>
<feature type="transmembrane region" description="Helical" evidence="6">
    <location>
        <begin position="242"/>
        <end position="260"/>
    </location>
</feature>
<keyword evidence="4 6" id="KW-1133">Transmembrane helix</keyword>
<proteinExistence type="inferred from homology"/>